<name>H6WNX9_9BACT</name>
<evidence type="ECO:0000313" key="2">
    <source>
        <dbReference type="EMBL" id="AFA54910.1"/>
    </source>
</evidence>
<reference evidence="2" key="1">
    <citation type="journal article" date="2012" name="ISME J.">
        <title>Functional metagenomics reveals novel salt tolerance loci from the human gut microbiome.</title>
        <authorList>
            <person name="Culligan E.P."/>
            <person name="Sleator R.D."/>
            <person name="Marchesi J.R."/>
            <person name="Hill C."/>
        </authorList>
    </citation>
    <scope>NUCLEOTIDE SEQUENCE</scope>
</reference>
<accession>H6WNX9</accession>
<sequence>MNDYHITRPDGTQEGPFSEEELKELYRNRKLPQGSLVWTPGWDTWKICQDTFSWYAVPPPLPISIAPPVPADYIAVINENLMEQSNTWGAVSGIWEGVCINTTYGGSAPIEISIQQNDNIITGYISIKGNELGGSGEISGMTNGNSITFTSPGDNDTMTGIQWEGVITGEEINGTYLVNPSLHGISIGMEQQYGVFNAKRQ</sequence>
<proteinExistence type="predicted"/>
<dbReference type="Pfam" id="PF14237">
    <property type="entry name" value="GYF_2"/>
    <property type="match status" value="1"/>
</dbReference>
<dbReference type="AlphaFoldDB" id="H6WNX9"/>
<evidence type="ECO:0000259" key="1">
    <source>
        <dbReference type="Pfam" id="PF14237"/>
    </source>
</evidence>
<dbReference type="InterPro" id="IPR025640">
    <property type="entry name" value="GYF_2"/>
</dbReference>
<protein>
    <recommendedName>
        <fullName evidence="1">GYF domain-containing protein</fullName>
    </recommendedName>
</protein>
<dbReference type="EMBL" id="JQ269600">
    <property type="protein sequence ID" value="AFA54910.1"/>
    <property type="molecule type" value="Genomic_DNA"/>
</dbReference>
<organism evidence="2">
    <name type="scientific">uncultured Akkermansia sp. SMG25</name>
    <dbReference type="NCBI Taxonomy" id="1131822"/>
    <lineage>
        <taxon>Bacteria</taxon>
        <taxon>Pseudomonadati</taxon>
        <taxon>Verrucomicrobiota</taxon>
        <taxon>Verrucomicrobiia</taxon>
        <taxon>Verrucomicrobiales</taxon>
        <taxon>Akkermansiaceae</taxon>
        <taxon>Akkermansia</taxon>
        <taxon>environmental samples</taxon>
    </lineage>
</organism>
<feature type="domain" description="GYF" evidence="1">
    <location>
        <begin position="4"/>
        <end position="46"/>
    </location>
</feature>